<dbReference type="PROSITE" id="PS51194">
    <property type="entry name" value="HELICASE_CTER"/>
    <property type="match status" value="1"/>
</dbReference>
<keyword evidence="3" id="KW-0547">Nucleotide-binding</keyword>
<dbReference type="InterPro" id="IPR044574">
    <property type="entry name" value="ARIP4-like"/>
</dbReference>
<protein>
    <submittedName>
        <fullName evidence="13">Uncharacterized protein</fullName>
    </submittedName>
</protein>
<feature type="region of interest" description="Disordered" evidence="10">
    <location>
        <begin position="247"/>
        <end position="301"/>
    </location>
</feature>
<dbReference type="PROSITE" id="PS51192">
    <property type="entry name" value="HELICASE_ATP_BIND_1"/>
    <property type="match status" value="1"/>
</dbReference>
<evidence type="ECO:0000256" key="10">
    <source>
        <dbReference type="SAM" id="MobiDB-lite"/>
    </source>
</evidence>
<feature type="compositionally biased region" description="Basic and acidic residues" evidence="10">
    <location>
        <begin position="1852"/>
        <end position="1866"/>
    </location>
</feature>
<reference evidence="13 14" key="1">
    <citation type="submission" date="2024-01" db="EMBL/GenBank/DDBJ databases">
        <authorList>
            <person name="Allen C."/>
            <person name="Tagirdzhanova G."/>
        </authorList>
    </citation>
    <scope>NUCLEOTIDE SEQUENCE [LARGE SCALE GENOMIC DNA]</scope>
</reference>
<dbReference type="InterPro" id="IPR000330">
    <property type="entry name" value="SNF2_N"/>
</dbReference>
<dbReference type="SMART" id="SM00487">
    <property type="entry name" value="DEXDc"/>
    <property type="match status" value="1"/>
</dbReference>
<keyword evidence="5" id="KW-0347">Helicase</keyword>
<dbReference type="InterPro" id="IPR049730">
    <property type="entry name" value="SNF2/RAD54-like_C"/>
</dbReference>
<proteinExistence type="inferred from homology"/>
<dbReference type="InterPro" id="IPR038718">
    <property type="entry name" value="SNF2-like_sf"/>
</dbReference>
<feature type="coiled-coil region" evidence="9">
    <location>
        <begin position="193"/>
        <end position="220"/>
    </location>
</feature>
<gene>
    <name evidence="13" type="ORF">SBRCBS47491_009762</name>
</gene>
<dbReference type="Gene3D" id="3.40.50.10810">
    <property type="entry name" value="Tandem AAA-ATPase domain"/>
    <property type="match status" value="1"/>
</dbReference>
<comment type="subcellular location">
    <subcellularLocation>
        <location evidence="1">Nucleus</location>
    </subcellularLocation>
</comment>
<evidence type="ECO:0000256" key="3">
    <source>
        <dbReference type="ARBA" id="ARBA00022741"/>
    </source>
</evidence>
<feature type="domain" description="Helicase ATP-binding" evidence="11">
    <location>
        <begin position="666"/>
        <end position="855"/>
    </location>
</feature>
<evidence type="ECO:0000256" key="1">
    <source>
        <dbReference type="ARBA" id="ARBA00004123"/>
    </source>
</evidence>
<comment type="similarity">
    <text evidence="2">Belongs to the SNF2/RAD54 helicase family.</text>
</comment>
<feature type="compositionally biased region" description="Basic and acidic residues" evidence="10">
    <location>
        <begin position="592"/>
        <end position="604"/>
    </location>
</feature>
<dbReference type="SMART" id="SM00490">
    <property type="entry name" value="HELICc"/>
    <property type="match status" value="1"/>
</dbReference>
<dbReference type="Pfam" id="PF00176">
    <property type="entry name" value="SNF2-rel_dom"/>
    <property type="match status" value="1"/>
</dbReference>
<dbReference type="Pfam" id="PF00271">
    <property type="entry name" value="Helicase_C"/>
    <property type="match status" value="1"/>
</dbReference>
<organism evidence="13 14">
    <name type="scientific">Sporothrix bragantina</name>
    <dbReference type="NCBI Taxonomy" id="671064"/>
    <lineage>
        <taxon>Eukaryota</taxon>
        <taxon>Fungi</taxon>
        <taxon>Dikarya</taxon>
        <taxon>Ascomycota</taxon>
        <taxon>Pezizomycotina</taxon>
        <taxon>Sordariomycetes</taxon>
        <taxon>Sordariomycetidae</taxon>
        <taxon>Ophiostomatales</taxon>
        <taxon>Ophiostomataceae</taxon>
        <taxon>Sporothrix</taxon>
    </lineage>
</organism>
<feature type="region of interest" description="Disordered" evidence="10">
    <location>
        <begin position="1662"/>
        <end position="1765"/>
    </location>
</feature>
<evidence type="ECO:0000256" key="7">
    <source>
        <dbReference type="ARBA" id="ARBA00023125"/>
    </source>
</evidence>
<evidence type="ECO:0000313" key="14">
    <source>
        <dbReference type="Proteomes" id="UP001642406"/>
    </source>
</evidence>
<evidence type="ECO:0000313" key="13">
    <source>
        <dbReference type="EMBL" id="CAK7236805.1"/>
    </source>
</evidence>
<dbReference type="InterPro" id="IPR014001">
    <property type="entry name" value="Helicase_ATP-bd"/>
</dbReference>
<dbReference type="SUPFAM" id="SSF52540">
    <property type="entry name" value="P-loop containing nucleoside triphosphate hydrolases"/>
    <property type="match status" value="2"/>
</dbReference>
<dbReference type="PANTHER" id="PTHR45797:SF1">
    <property type="entry name" value="HELICASE ARIP4"/>
    <property type="match status" value="1"/>
</dbReference>
<feature type="compositionally biased region" description="Basic and acidic residues" evidence="10">
    <location>
        <begin position="260"/>
        <end position="278"/>
    </location>
</feature>
<dbReference type="Pfam" id="PF24580">
    <property type="entry name" value="DUF7607"/>
    <property type="match status" value="1"/>
</dbReference>
<keyword evidence="9" id="KW-0175">Coiled coil</keyword>
<dbReference type="CDD" id="cd18793">
    <property type="entry name" value="SF2_C_SNF"/>
    <property type="match status" value="1"/>
</dbReference>
<evidence type="ECO:0000256" key="8">
    <source>
        <dbReference type="ARBA" id="ARBA00023242"/>
    </source>
</evidence>
<sequence length="1893" mass="210325">MPAEELDKLWQDSASDAYLGGWALTKYAMLQGTDPLDLTYNDDPDTEFGWARPMPIPAGRRLQVHHAVRRYFQPTRPSMVNLGRARPPPINNVPGTGLQAEEEDEVLPALGESDDEDYDTETWEAMEQEANERKEQKKRKTAPLSVEAFNIIVADAIRIIETKWADRKLTKLRRKEYRMWNAARSSGTRKFLMNKALMDVDRYEQRINKMVQEMREVEWRNEKEVRKQAVVLDANIEDKQLAMWTSRLYASPTAPPKPAKGKELTRRQPSVPRDRQNVDDDEEILTSSSSDNDGDGGLQDFIVNDEDADEQGSLSDGPMDISDDCVGHILNVGSMDIDTAKPPSLSDRVSVGPPQIPAPRPASTIAADFPLEDLSAIAKKGVSYWEGAGDIKRLLCTIFCSADGEQLARLFHALSLNVDDFWQKFCVPVLKGPANKDEPGAGPQVEDDATAFTRYFYVFLIVRNVAPPDFHPQNDEVRRKIMDGRASLGSFCVKMRTIVPYFGHLTSPSTELVRITKSSTPGINTGQAAAEVVTIDSGNEDEDDADLTELEEDLRQEETDDDDDNDDNDVKISPSFKRRGRLVARDQGAQSLRDRDKARQVEQENRRKVLYERLAQTGQLSSNQARLIINEAKDKNHGFVYVNGWIGEHIRDHQIKGVRFMWNQIIAPPESRQGCLLAHTMGLGKTMQVITLLVAIAEAAKSPDVSVSSQIPEDLRESKTLILCPPGLVENWLDELLVWGRSGVLGDSYYVSSNMLTGERIKTVREWAKNGGTMVLGYTMILKLVMEFGRTVLDLLEKAPNIVIADEAHYLKNPAAKIHQLTKNFRTSARIAMTGSPLANSVTEYHAMINWVAPNYLAARDEFNATYANPIKEGFYRDSTMSQRRHAYKMLKVLKDTVAPKISRVTVSELQGVLPEKREFILYLPLTPLQLHVYCTFIRMIKQPRMMEDIQTTVQMWNILINLTLLLGHPKIFKDRLLEMKKAQTDRSYSRVRSSTLPPNMIDELLMTVGTRDIGNLDYSSKVVVLMGILDEAKRLGEKVLVFTQSRPVLDYLEVEFRRQNRLFSRLDGDTAVSKRQAMVKDFNSNKDEVYLISTTAGGVGLNIHGANRVVIFDFKWNPMHEQQAIGRAYRIGQKQKVFVYWLIVGGTFETVLHDQAVFKTQLASRVVDKKNPSAWADQLRNYTKDPAIMEPDSSLSNRFKSRDPVLDVLLADGSATQSRICKIVSTDTFEQEEPEAKLSPEELTDAANMVSMNKMRFKIAKDGSSGDVGSRRFMQTTAGPPLARTQVDGSEFPPVVAPYRPNLAVTQPVPSYLILGSQAQQAGNAVVGAEAHRTSVQAPHPPMQIASSNIPPPPPLHIPTQYTGDGNGDLVQGQYVGGDPLFLDPVPEAPVQDPDFEVLPSPSGSLSSSPEELIRAFKMPLASGLIETQRTLHPHQADKLARKAVTEIDRTFQLAGVPARAQWGRLKALVTREPSLVEMIVYGAIVPAKLATMAGSDESDFVSEVISAVSEMRTVGPDGVYNIQDTPNCCTLFGSLETLQRIVERKLYEGATSYPRATGSPISGIMAGEVTKAIGNATSNNPMRPTILARYAIRAFRDPIFVDALISEDIDIRKWPMLSVHEQATIMSDLHNKHKNEHPRKFSYSSPAMPALERNVQYAPTNSGAASADRRDFAKPEPTDDATSARTLNNIPSRPSSTRSGRSNSAGGGAGKADSNRARDPDHVQLHLHRSQSRGRTPQNGSTGSPGPTAGGEPQRRVSGRPAASADLLAMREVMARRERRSAVPPTPSSQPTSTEPVRHQPGQPPAIANSQPPASFSSPNTQNSYEVRNPPLFDPAVQTQRSRLKQSLLEADRLQQNAKKERANRTKILPPPANPLQKAGDNARNPFVLDD</sequence>
<evidence type="ECO:0000256" key="4">
    <source>
        <dbReference type="ARBA" id="ARBA00022801"/>
    </source>
</evidence>
<feature type="domain" description="Helicase C-terminal" evidence="12">
    <location>
        <begin position="1028"/>
        <end position="1184"/>
    </location>
</feature>
<evidence type="ECO:0000256" key="5">
    <source>
        <dbReference type="ARBA" id="ARBA00022806"/>
    </source>
</evidence>
<feature type="region of interest" description="Disordered" evidence="10">
    <location>
        <begin position="554"/>
        <end position="604"/>
    </location>
</feature>
<feature type="compositionally biased region" description="Acidic residues" evidence="10">
    <location>
        <begin position="554"/>
        <end position="567"/>
    </location>
</feature>
<evidence type="ECO:0000259" key="11">
    <source>
        <dbReference type="PROSITE" id="PS51192"/>
    </source>
</evidence>
<evidence type="ECO:0000259" key="12">
    <source>
        <dbReference type="PROSITE" id="PS51194"/>
    </source>
</evidence>
<keyword evidence="8" id="KW-0539">Nucleus</keyword>
<dbReference type="InterPro" id="IPR056026">
    <property type="entry name" value="DUF7607"/>
</dbReference>
<evidence type="ECO:0000256" key="6">
    <source>
        <dbReference type="ARBA" id="ARBA00022840"/>
    </source>
</evidence>
<dbReference type="InterPro" id="IPR027417">
    <property type="entry name" value="P-loop_NTPase"/>
</dbReference>
<dbReference type="Gene3D" id="3.40.50.300">
    <property type="entry name" value="P-loop containing nucleotide triphosphate hydrolases"/>
    <property type="match status" value="1"/>
</dbReference>
<feature type="region of interest" description="Disordered" evidence="10">
    <location>
        <begin position="79"/>
        <end position="99"/>
    </location>
</feature>
<evidence type="ECO:0000256" key="2">
    <source>
        <dbReference type="ARBA" id="ARBA00007025"/>
    </source>
</evidence>
<feature type="compositionally biased region" description="Basic and acidic residues" evidence="10">
    <location>
        <begin position="1669"/>
        <end position="1679"/>
    </location>
</feature>
<feature type="compositionally biased region" description="Polar residues" evidence="10">
    <location>
        <begin position="1810"/>
        <end position="1828"/>
    </location>
</feature>
<feature type="region of interest" description="Disordered" evidence="10">
    <location>
        <begin position="340"/>
        <end position="361"/>
    </location>
</feature>
<keyword evidence="6" id="KW-0067">ATP-binding</keyword>
<feature type="region of interest" description="Disordered" evidence="10">
    <location>
        <begin position="1779"/>
        <end position="1893"/>
    </location>
</feature>
<dbReference type="InterPro" id="IPR001650">
    <property type="entry name" value="Helicase_C-like"/>
</dbReference>
<dbReference type="EMBL" id="CAWUHC010000167">
    <property type="protein sequence ID" value="CAK7236805.1"/>
    <property type="molecule type" value="Genomic_DNA"/>
</dbReference>
<dbReference type="PANTHER" id="PTHR45797">
    <property type="entry name" value="RAD54-LIKE"/>
    <property type="match status" value="1"/>
</dbReference>
<keyword evidence="14" id="KW-1185">Reference proteome</keyword>
<feature type="compositionally biased region" description="Low complexity" evidence="10">
    <location>
        <begin position="1694"/>
        <end position="1706"/>
    </location>
</feature>
<feature type="compositionally biased region" description="Polar residues" evidence="10">
    <location>
        <begin position="1682"/>
        <end position="1693"/>
    </location>
</feature>
<evidence type="ECO:0000256" key="9">
    <source>
        <dbReference type="SAM" id="Coils"/>
    </source>
</evidence>
<feature type="compositionally biased region" description="Basic and acidic residues" evidence="10">
    <location>
        <begin position="1715"/>
        <end position="1726"/>
    </location>
</feature>
<comment type="caution">
    <text evidence="13">The sequence shown here is derived from an EMBL/GenBank/DDBJ whole genome shotgun (WGS) entry which is preliminary data.</text>
</comment>
<dbReference type="Proteomes" id="UP001642406">
    <property type="component" value="Unassembled WGS sequence"/>
</dbReference>
<feature type="compositionally biased region" description="Low complexity" evidence="10">
    <location>
        <begin position="1742"/>
        <end position="1753"/>
    </location>
</feature>
<keyword evidence="7" id="KW-0238">DNA-binding</keyword>
<accession>A0ABP0CZ26</accession>
<name>A0ABP0CZ26_9PEZI</name>
<keyword evidence="4" id="KW-0378">Hydrolase</keyword>